<evidence type="ECO:0000313" key="9">
    <source>
        <dbReference type="Proteomes" id="UP000835052"/>
    </source>
</evidence>
<dbReference type="EMBL" id="CAJGYM010000201">
    <property type="protein sequence ID" value="CAD6199762.1"/>
    <property type="molecule type" value="Genomic_DNA"/>
</dbReference>
<dbReference type="GO" id="GO:0008270">
    <property type="term" value="F:zinc ion binding"/>
    <property type="evidence" value="ECO:0007669"/>
    <property type="project" value="UniProtKB-KW"/>
</dbReference>
<dbReference type="AlphaFoldDB" id="A0A8S1HX15"/>
<keyword evidence="5" id="KW-0175">Coiled coil</keyword>
<feature type="domain" description="RanBP2-type" evidence="7">
    <location>
        <begin position="136"/>
        <end position="167"/>
    </location>
</feature>
<feature type="region of interest" description="Disordered" evidence="6">
    <location>
        <begin position="1"/>
        <end position="24"/>
    </location>
</feature>
<keyword evidence="2 4" id="KW-0863">Zinc-finger</keyword>
<sequence>MSPPSTSSSTAFNYENANHSNRNFPLTIDVENPARSSWPEVDVHDQPTQAVRRAQQIALDMIRQRIKSESEELHRIRDDQKVLADVIAENYSAQLSTDVEQTQKKIKELDRALQELRLKYPTLVPPPRPPRRPSYMEGNETWQCVRCAAETAGHSYRCVRCQLPRSNIDPREAQRCGCVTCSSSLGEKLFVSMSPGDDGWTLIDKLGWPINSTSS</sequence>
<keyword evidence="9" id="KW-1185">Reference proteome</keyword>
<evidence type="ECO:0000256" key="1">
    <source>
        <dbReference type="ARBA" id="ARBA00022723"/>
    </source>
</evidence>
<evidence type="ECO:0000256" key="2">
    <source>
        <dbReference type="ARBA" id="ARBA00022771"/>
    </source>
</evidence>
<evidence type="ECO:0000256" key="6">
    <source>
        <dbReference type="SAM" id="MobiDB-lite"/>
    </source>
</evidence>
<accession>A0A8S1HX15</accession>
<gene>
    <name evidence="8" type="ORF">CAUJ_LOCUS15661</name>
</gene>
<comment type="caution">
    <text evidence="8">The sequence shown here is derived from an EMBL/GenBank/DDBJ whole genome shotgun (WGS) entry which is preliminary data.</text>
</comment>
<dbReference type="InterPro" id="IPR001876">
    <property type="entry name" value="Znf_RanBP2"/>
</dbReference>
<evidence type="ECO:0000259" key="7">
    <source>
        <dbReference type="PROSITE" id="PS50199"/>
    </source>
</evidence>
<name>A0A8S1HX15_9PELO</name>
<evidence type="ECO:0000256" key="5">
    <source>
        <dbReference type="SAM" id="Coils"/>
    </source>
</evidence>
<dbReference type="Proteomes" id="UP000835052">
    <property type="component" value="Unassembled WGS sequence"/>
</dbReference>
<dbReference type="PROSITE" id="PS50199">
    <property type="entry name" value="ZF_RANBP2_2"/>
    <property type="match status" value="1"/>
</dbReference>
<proteinExistence type="predicted"/>
<organism evidence="8 9">
    <name type="scientific">Caenorhabditis auriculariae</name>
    <dbReference type="NCBI Taxonomy" id="2777116"/>
    <lineage>
        <taxon>Eukaryota</taxon>
        <taxon>Metazoa</taxon>
        <taxon>Ecdysozoa</taxon>
        <taxon>Nematoda</taxon>
        <taxon>Chromadorea</taxon>
        <taxon>Rhabditida</taxon>
        <taxon>Rhabditina</taxon>
        <taxon>Rhabditomorpha</taxon>
        <taxon>Rhabditoidea</taxon>
        <taxon>Rhabditidae</taxon>
        <taxon>Peloderinae</taxon>
        <taxon>Caenorhabditis</taxon>
    </lineage>
</organism>
<evidence type="ECO:0000256" key="3">
    <source>
        <dbReference type="ARBA" id="ARBA00022833"/>
    </source>
</evidence>
<feature type="coiled-coil region" evidence="5">
    <location>
        <begin position="59"/>
        <end position="119"/>
    </location>
</feature>
<keyword evidence="3" id="KW-0862">Zinc</keyword>
<keyword evidence="1" id="KW-0479">Metal-binding</keyword>
<evidence type="ECO:0000313" key="8">
    <source>
        <dbReference type="EMBL" id="CAD6199762.1"/>
    </source>
</evidence>
<reference evidence="8" key="1">
    <citation type="submission" date="2020-10" db="EMBL/GenBank/DDBJ databases">
        <authorList>
            <person name="Kikuchi T."/>
        </authorList>
    </citation>
    <scope>NUCLEOTIDE SEQUENCE</scope>
    <source>
        <strain evidence="8">NKZ352</strain>
    </source>
</reference>
<protein>
    <recommendedName>
        <fullName evidence="7">RanBP2-type domain-containing protein</fullName>
    </recommendedName>
</protein>
<dbReference type="OrthoDB" id="5844480at2759"/>
<evidence type="ECO:0000256" key="4">
    <source>
        <dbReference type="PROSITE-ProRule" id="PRU00322"/>
    </source>
</evidence>